<accession>A0AA41VLL1</accession>
<comment type="subcellular location">
    <subcellularLocation>
        <location evidence="2">Cytoplasm</location>
        <location evidence="2">Cytoskeleton</location>
    </subcellularLocation>
</comment>
<evidence type="ECO:0000313" key="4">
    <source>
        <dbReference type="EMBL" id="MCL7043569.1"/>
    </source>
</evidence>
<dbReference type="Proteomes" id="UP001177140">
    <property type="component" value="Unassembled WGS sequence"/>
</dbReference>
<dbReference type="Gene3D" id="1.20.5.340">
    <property type="match status" value="1"/>
</dbReference>
<dbReference type="PANTHER" id="PTHR12902:SF1">
    <property type="entry name" value="WISKOTT-ALDRICH SYNDROME PROTEIN FAMILY MEMBER"/>
    <property type="match status" value="1"/>
</dbReference>
<evidence type="ECO:0000256" key="1">
    <source>
        <dbReference type="ARBA" id="ARBA00006993"/>
    </source>
</evidence>
<feature type="region of interest" description="Disordered" evidence="3">
    <location>
        <begin position="1364"/>
        <end position="1383"/>
    </location>
</feature>
<gene>
    <name evidence="4" type="ORF">MKW94_004941</name>
</gene>
<feature type="region of interest" description="Disordered" evidence="3">
    <location>
        <begin position="407"/>
        <end position="477"/>
    </location>
</feature>
<feature type="region of interest" description="Disordered" evidence="3">
    <location>
        <begin position="1330"/>
        <end position="1359"/>
    </location>
</feature>
<keyword evidence="2" id="KW-0963">Cytoplasm</keyword>
<proteinExistence type="inferred from homology"/>
<dbReference type="GO" id="GO:0003779">
    <property type="term" value="F:actin binding"/>
    <property type="evidence" value="ECO:0007669"/>
    <property type="project" value="UniProtKB-UniRule"/>
</dbReference>
<feature type="compositionally biased region" description="Polar residues" evidence="3">
    <location>
        <begin position="419"/>
        <end position="438"/>
    </location>
</feature>
<feature type="compositionally biased region" description="Low complexity" evidence="3">
    <location>
        <begin position="443"/>
        <end position="454"/>
    </location>
</feature>
<feature type="compositionally biased region" description="Low complexity" evidence="3">
    <location>
        <begin position="1348"/>
        <end position="1359"/>
    </location>
</feature>
<sequence length="1571" mass="173636">MPLARYLLRNEFNLSDPELFKAADKNDPEALLEGVAMAGLVGVLRQLGNLSEFAAGIFNDLHEEVMATASRGHGLKVRVQQLEAEFPSVEKAFLSQTNHSLLLYNEGIDWHPNLQMGQSLVTCGDLPHSVMDSYEECRGPPRLFLLDKFDNAGLGACLKRYSDPSFFKAELNSFESRKADTQKEKKARKIRRKGSQWRIRETAEGSARSHAKLHQLFSKESQQTDINLPTNRVKLKKRQFNRLLFDSISGKSYMERFLESRLPERTKPRNVSELGYEGLELSTQDSTNQFVVRDRDLISSPNSHEKILEMCMDELDEDVIDENLRKLSSPAPNFNKAVDRKVDMMVSKESKGEGKIDGYRSDDLTSEVDNYMDALTTMESEIETDTECRTMNEQGFFHIERMQMGSNKSEDLQEVQGGFSDSQSVENSSASDDGTNSFRKGRSSFSYSDTPSSSAGNELSDGDVAAKPDASSDVPREVVEISSAKLCENGDASGIEPAEHIVSYGASSEASGFPSYKCGPGELSRESSLTDSTFTLSHVSSKESESKCKGVRSDFMESRSSCQRDCNIGSSTNFNGVNNFSRNLSHRVEFSCFPSHMVDDALPVTSGEALPEVYLDGGDGTLKEILSDSDNSSSLENVAKQRFDSSDFISLPTEETQNDLTREDLEIGSPVASPPECLSDSPYGSYLNKLEPAEFLELNFPDMSNKVPAFELVCPPPNQAPETEAPLQLADSESELSCEADHIQTVVGYDKVTLASENHINLQGRCHSQIEDILPHKYVSRNEDSSQFKVEMCNPSSSEDITGSDAQQETVIPDPVSPSELKFMISDSEFYDPCASKLLGSMVLLEDQSDLHLIDGMGVATSLRQCDEKPKQIKYQTPALTESAEDVSPSTNQKLLDLLLPYPDVPEVNVTEIPPLPPLPPIEWRIGKLHHRPIVSLEKEMVQCSLNPFSPTTADEKAQWCFPELDFKLEQSLNPFLPMSNEKLLDVSLTDKDMKTASLNPFSSPVLTDRDNNVGQEFLTLESEIAQPLNPFLSSVTESQDSSYCSLHSGVHSDSIEFCQIPSKTDLAAPHSSLNLHCEDQENLKSLGVAHDREEEKSQDTQGFAPPGNADAECIGSSPTPSNEVENVQPFSLSMDDEVEQTLSSQPPIQDREEEEETSQDAQGFAPSPGNADADCIGSSPTPSNEVENVQPSSLSMDDEVEQTLSSQSPIQDREEEEETSQDTHIFAPSSGNADVGCIELSPTPCNEVENAQPSSLSVDVEQILNSQPLIPDREDYKSQNTREFSSSLSNADVKADSVEVSHIPCSEIVKAQSSFLNLDSAVEHKFNPSLSIQNKEEERCQDNQGYASSSSNAVVSAGNSSLNIEDELNSPSAIQDTEDKRPCTALTSEEEKLQPLNLFKANSTVEDEKPASSVEDEEPPTTVEDEKRTWVERPQNVSLSLEREMIWHPDFSSMMPPMEEEKPVGIRKAWLHRPRDPLIQAVASHDKSTMRKVSERVQPQTEAKAGERDSLLQQIRAQSFNLKPTPLMRPNIQPPKSNLGVSAILEKANAIREALAGSDDDYDSESWSDS</sequence>
<evidence type="ECO:0000256" key="3">
    <source>
        <dbReference type="SAM" id="MobiDB-lite"/>
    </source>
</evidence>
<comment type="similarity">
    <text evidence="1 2">Belongs to the SCAR/WAVE family.</text>
</comment>
<keyword evidence="5" id="KW-1185">Reference proteome</keyword>
<dbReference type="EMBL" id="JAJJMA010248292">
    <property type="protein sequence ID" value="MCL7043569.1"/>
    <property type="molecule type" value="Genomic_DNA"/>
</dbReference>
<feature type="region of interest" description="Disordered" evidence="3">
    <location>
        <begin position="1388"/>
        <end position="1431"/>
    </location>
</feature>
<reference evidence="4" key="1">
    <citation type="submission" date="2022-03" db="EMBL/GenBank/DDBJ databases">
        <title>A functionally conserved STORR gene fusion in Papaver species that diverged 16.8 million years ago.</title>
        <authorList>
            <person name="Catania T."/>
        </authorList>
    </citation>
    <scope>NUCLEOTIDE SEQUENCE</scope>
    <source>
        <strain evidence="4">S-191538</strain>
    </source>
</reference>
<evidence type="ECO:0000313" key="5">
    <source>
        <dbReference type="Proteomes" id="UP001177140"/>
    </source>
</evidence>
<feature type="compositionally biased region" description="Polar residues" evidence="3">
    <location>
        <begin position="1179"/>
        <end position="1196"/>
    </location>
</feature>
<name>A0AA41VLL1_PAPNU</name>
<dbReference type="GO" id="GO:0034237">
    <property type="term" value="F:protein kinase A regulatory subunit binding"/>
    <property type="evidence" value="ECO:0007669"/>
    <property type="project" value="TreeGrafter"/>
</dbReference>
<dbReference type="Gene3D" id="6.10.280.150">
    <property type="match status" value="2"/>
</dbReference>
<comment type="function">
    <text evidence="2">Involved in regulation of actin and microtubule organization. Part of a WAVE complex that activates the Arp2/3 complex.</text>
</comment>
<dbReference type="GO" id="GO:0005856">
    <property type="term" value="C:cytoskeleton"/>
    <property type="evidence" value="ECO:0007669"/>
    <property type="project" value="UniProtKB-SubCell"/>
</dbReference>
<feature type="region of interest" description="Disordered" evidence="3">
    <location>
        <begin position="1091"/>
        <end position="1238"/>
    </location>
</feature>
<dbReference type="GO" id="GO:0071933">
    <property type="term" value="F:Arp2/3 complex binding"/>
    <property type="evidence" value="ECO:0007669"/>
    <property type="project" value="TreeGrafter"/>
</dbReference>
<dbReference type="InterPro" id="IPR028288">
    <property type="entry name" value="SCAR/WAVE_fam"/>
</dbReference>
<feature type="compositionally biased region" description="Polar residues" evidence="3">
    <location>
        <begin position="1117"/>
        <end position="1132"/>
    </location>
</feature>
<comment type="caution">
    <text evidence="4">The sequence shown here is derived from an EMBL/GenBank/DDBJ whole genome shotgun (WGS) entry which is preliminary data.</text>
</comment>
<keyword evidence="2" id="KW-0009">Actin-binding</keyword>
<dbReference type="GO" id="GO:0030036">
    <property type="term" value="P:actin cytoskeleton organization"/>
    <property type="evidence" value="ECO:0007669"/>
    <property type="project" value="UniProtKB-UniRule"/>
</dbReference>
<evidence type="ECO:0000256" key="2">
    <source>
        <dbReference type="RuleBase" id="RU367034"/>
    </source>
</evidence>
<dbReference type="PANTHER" id="PTHR12902">
    <property type="entry name" value="WASP-1"/>
    <property type="match status" value="1"/>
</dbReference>
<keyword evidence="2" id="KW-0206">Cytoskeleton</keyword>
<organism evidence="4 5">
    <name type="scientific">Papaver nudicaule</name>
    <name type="common">Iceland poppy</name>
    <dbReference type="NCBI Taxonomy" id="74823"/>
    <lineage>
        <taxon>Eukaryota</taxon>
        <taxon>Viridiplantae</taxon>
        <taxon>Streptophyta</taxon>
        <taxon>Embryophyta</taxon>
        <taxon>Tracheophyta</taxon>
        <taxon>Spermatophyta</taxon>
        <taxon>Magnoliopsida</taxon>
        <taxon>Ranunculales</taxon>
        <taxon>Papaveraceae</taxon>
        <taxon>Papaveroideae</taxon>
        <taxon>Papaver</taxon>
    </lineage>
</organism>
<dbReference type="GO" id="GO:2000601">
    <property type="term" value="P:positive regulation of Arp2/3 complex-mediated actin nucleation"/>
    <property type="evidence" value="ECO:0007669"/>
    <property type="project" value="TreeGrafter"/>
</dbReference>
<protein>
    <recommendedName>
        <fullName evidence="2">Protein SCAR</fullName>
    </recommendedName>
    <alternativeName>
        <fullName evidence="2">Protein WAVE</fullName>
    </alternativeName>
</protein>